<dbReference type="AlphaFoldDB" id="A0AAW5TJZ9"/>
<gene>
    <name evidence="1" type="ORF">M2256_002001</name>
</gene>
<dbReference type="Proteomes" id="UP001207687">
    <property type="component" value="Unassembled WGS sequence"/>
</dbReference>
<protein>
    <submittedName>
        <fullName evidence="1">Uncharacterized protein</fullName>
    </submittedName>
</protein>
<reference evidence="1" key="1">
    <citation type="submission" date="2023-08" db="EMBL/GenBank/DDBJ databases">
        <title>Genomic analyses of the natural microbiome of Caenorhabditis elegans.</title>
        <authorList>
            <person name="Samuel B."/>
        </authorList>
    </citation>
    <scope>NUCLEOTIDE SEQUENCE</scope>
    <source>
        <strain evidence="1">BIGb0220</strain>
    </source>
</reference>
<proteinExistence type="predicted"/>
<sequence>MEEQLKSINNKRAFLVSVIGEERLLEALKTLDDLVERNGITTITFEHLVSYYQILKRLPQ</sequence>
<evidence type="ECO:0000313" key="1">
    <source>
        <dbReference type="EMBL" id="MCW2281479.1"/>
    </source>
</evidence>
<name>A0AAW5TJZ9_9LACT</name>
<dbReference type="EMBL" id="JAOQNN010000002">
    <property type="protein sequence ID" value="MCW2281479.1"/>
    <property type="molecule type" value="Genomic_DNA"/>
</dbReference>
<evidence type="ECO:0000313" key="2">
    <source>
        <dbReference type="Proteomes" id="UP001207687"/>
    </source>
</evidence>
<comment type="caution">
    <text evidence="1">The sequence shown here is derived from an EMBL/GenBank/DDBJ whole genome shotgun (WGS) entry which is preliminary data.</text>
</comment>
<accession>A0AAW5TJZ9</accession>
<organism evidence="1 2">
    <name type="scientific">Lactococcus lactis</name>
    <dbReference type="NCBI Taxonomy" id="1358"/>
    <lineage>
        <taxon>Bacteria</taxon>
        <taxon>Bacillati</taxon>
        <taxon>Bacillota</taxon>
        <taxon>Bacilli</taxon>
        <taxon>Lactobacillales</taxon>
        <taxon>Streptococcaceae</taxon>
        <taxon>Lactococcus</taxon>
    </lineage>
</organism>